<dbReference type="Gene3D" id="3.90.550.10">
    <property type="entry name" value="Spore Coat Polysaccharide Biosynthesis Protein SpsA, Chain A"/>
    <property type="match status" value="1"/>
</dbReference>
<dbReference type="HOGENOM" id="CLU_015963_0_0_11"/>
<dbReference type="InterPro" id="IPR029044">
    <property type="entry name" value="Nucleotide-diphossugar_trans"/>
</dbReference>
<dbReference type="SUPFAM" id="SSF53756">
    <property type="entry name" value="UDP-Glycosyltransferase/glycogen phosphorylase"/>
    <property type="match status" value="1"/>
</dbReference>
<dbReference type="eggNOG" id="COG4641">
    <property type="taxonomic scope" value="Bacteria"/>
</dbReference>
<dbReference type="CDD" id="cd00761">
    <property type="entry name" value="Glyco_tranf_GTA_type"/>
    <property type="match status" value="1"/>
</dbReference>
<evidence type="ECO:0000256" key="2">
    <source>
        <dbReference type="SAM" id="MobiDB-lite"/>
    </source>
</evidence>
<dbReference type="GO" id="GO:0016740">
    <property type="term" value="F:transferase activity"/>
    <property type="evidence" value="ECO:0007669"/>
    <property type="project" value="UniProtKB-KW"/>
</dbReference>
<dbReference type="PANTHER" id="PTHR43685">
    <property type="entry name" value="GLYCOSYLTRANSFERASE"/>
    <property type="match status" value="1"/>
</dbReference>
<sequence>MAETDETRLPDETPDAPRFTRLGPVNWLPEERKIVERYEERIRDLEKRLAIAEARAEYATWKLKATQAQRPYRVAQALTGATKPGKFVRLPRDLSKAIKVRKAPKPPLPVTEAAKLAEAKGPEVTIPTLQWPDGPVVRPDLRVAVILDDFSRLAFRYEWDQIEFGLHDWREIFAEKRPDLLFCESAWHGNQGRWRYQMTGTNAPKKELRELVAWFKEQGIPTVFWNKEDPPNFDHFIETAKLFDYVYTCDGDMIPKYREILGHDRVGVLQFAAQPRIHNPIQTRLGRPYDIVFAGMYFRDKHPERREQMETVLAPLRELGLHIFARNATVADKYAWPEEYRPHIVGELPYEQMLAAYKMYKIFLNVNSVIDSPTMCARRVFELSACSTTVLSGWSRAIEETFGDLIPVAHTQEEAYNLALYFLNSPELRARQGHLAMREVLSKHTFSHRVDQILRDLGWPVRPRSRSVSVVLPTNRPGQIEHAISQVARQRHRNLELVLVLHNMSEDPSVVRDKALAAGIPEVKVLTADPDWTLGEVLNHGIAHAEGELIAKMDDDNIYGEHYLSDLIRAFDYTDAEMVGKGAHYTYFPDQDITVLRLPGLEHRYAHLIQGATILAKADLLRAMPFEPVNAGEDTRLVRRCKEEGIRIYSADRFNFIYIRGADAKAHTWQAADHKLTRNAQFCFAGNPERHVLI</sequence>
<dbReference type="PANTHER" id="PTHR43685:SF2">
    <property type="entry name" value="GLYCOSYLTRANSFERASE 2-LIKE DOMAIN-CONTAINING PROTEIN"/>
    <property type="match status" value="1"/>
</dbReference>
<keyword evidence="5" id="KW-0808">Transferase</keyword>
<evidence type="ECO:0000313" key="5">
    <source>
        <dbReference type="EMBL" id="ADG86891.1"/>
    </source>
</evidence>
<reference evidence="5 6" key="1">
    <citation type="submission" date="2010-01" db="EMBL/GenBank/DDBJ databases">
        <title>The complete genome of Thermobispora bispora DSM 43833.</title>
        <authorList>
            <consortium name="US DOE Joint Genome Institute (JGI-PGF)"/>
            <person name="Lucas S."/>
            <person name="Copeland A."/>
            <person name="Lapidus A."/>
            <person name="Glavina del Rio T."/>
            <person name="Dalin E."/>
            <person name="Tice H."/>
            <person name="Bruce D."/>
            <person name="Goodwin L."/>
            <person name="Pitluck S."/>
            <person name="Kyrpides N."/>
            <person name="Mavromatis K."/>
            <person name="Ivanova N."/>
            <person name="Mikhailova N."/>
            <person name="Chertkov O."/>
            <person name="Brettin T."/>
            <person name="Detter J.C."/>
            <person name="Han C."/>
            <person name="Larimer F."/>
            <person name="Land M."/>
            <person name="Hauser L."/>
            <person name="Markowitz V."/>
            <person name="Cheng J.-F."/>
            <person name="Hugenholtz P."/>
            <person name="Woyke T."/>
            <person name="Wu D."/>
            <person name="Jando M."/>
            <person name="Schneider S."/>
            <person name="Klenk H.-P."/>
            <person name="Eisen J.A."/>
        </authorList>
    </citation>
    <scope>NUCLEOTIDE SEQUENCE [LARGE SCALE GENOMIC DNA]</scope>
    <source>
        <strain evidence="6">ATCC 19993 / DSM 43833 / CBS 139.67 / JCM 10125 / KCTC 9307 / NBRC 14880 / R51</strain>
    </source>
</reference>
<evidence type="ECO:0000256" key="1">
    <source>
        <dbReference type="SAM" id="Coils"/>
    </source>
</evidence>
<dbReference type="eggNOG" id="COG1215">
    <property type="taxonomic scope" value="Bacteria"/>
</dbReference>
<dbReference type="Pfam" id="PF13524">
    <property type="entry name" value="Glyco_trans_1_2"/>
    <property type="match status" value="1"/>
</dbReference>
<gene>
    <name evidence="5" type="ordered locus">Tbis_0159</name>
</gene>
<dbReference type="EMBL" id="CP001874">
    <property type="protein sequence ID" value="ADG86891.1"/>
    <property type="molecule type" value="Genomic_DNA"/>
</dbReference>
<dbReference type="RefSeq" id="WP_013130424.1">
    <property type="nucleotide sequence ID" value="NC_014165.1"/>
</dbReference>
<accession>D6Y2T0</accession>
<dbReference type="Pfam" id="PF00535">
    <property type="entry name" value="Glycos_transf_2"/>
    <property type="match status" value="1"/>
</dbReference>
<dbReference type="AlphaFoldDB" id="D6Y2T0"/>
<dbReference type="CAZy" id="GT2">
    <property type="family name" value="Glycosyltransferase Family 2"/>
</dbReference>
<evidence type="ECO:0000313" key="6">
    <source>
        <dbReference type="Proteomes" id="UP000006640"/>
    </source>
</evidence>
<keyword evidence="1" id="KW-0175">Coiled coil</keyword>
<feature type="domain" description="Glycosyltransferase 2-like" evidence="3">
    <location>
        <begin position="469"/>
        <end position="580"/>
    </location>
</feature>
<evidence type="ECO:0000259" key="4">
    <source>
        <dbReference type="Pfam" id="PF13524"/>
    </source>
</evidence>
<dbReference type="InterPro" id="IPR050834">
    <property type="entry name" value="Glycosyltransf_2"/>
</dbReference>
<dbReference type="SUPFAM" id="SSF53448">
    <property type="entry name" value="Nucleotide-diphospho-sugar transferases"/>
    <property type="match status" value="1"/>
</dbReference>
<dbReference type="Proteomes" id="UP000006640">
    <property type="component" value="Chromosome"/>
</dbReference>
<feature type="region of interest" description="Disordered" evidence="2">
    <location>
        <begin position="1"/>
        <end position="22"/>
    </location>
</feature>
<keyword evidence="6" id="KW-1185">Reference proteome</keyword>
<dbReference type="InterPro" id="IPR001173">
    <property type="entry name" value="Glyco_trans_2-like"/>
</dbReference>
<feature type="coiled-coil region" evidence="1">
    <location>
        <begin position="28"/>
        <end position="55"/>
    </location>
</feature>
<protein>
    <submittedName>
        <fullName evidence="5">Glycosyl transferase family 2</fullName>
    </submittedName>
</protein>
<name>D6Y2T0_THEBD</name>
<dbReference type="InterPro" id="IPR055259">
    <property type="entry name" value="YkvP/CgeB_Glyco_trans-like"/>
</dbReference>
<evidence type="ECO:0000259" key="3">
    <source>
        <dbReference type="Pfam" id="PF00535"/>
    </source>
</evidence>
<proteinExistence type="predicted"/>
<dbReference type="OrthoDB" id="6713581at2"/>
<organism evidence="5 6">
    <name type="scientific">Thermobispora bispora (strain ATCC 19993 / DSM 43833 / CBS 139.67 / JCM 10125 / KCTC 9307 / NBRC 14880 / R51)</name>
    <dbReference type="NCBI Taxonomy" id="469371"/>
    <lineage>
        <taxon>Bacteria</taxon>
        <taxon>Bacillati</taxon>
        <taxon>Actinomycetota</taxon>
        <taxon>Actinomycetes</taxon>
        <taxon>Streptosporangiales</taxon>
        <taxon>Streptosporangiaceae</taxon>
        <taxon>Thermobispora</taxon>
    </lineage>
</organism>
<feature type="domain" description="Spore protein YkvP/CgeB glycosyl transferase-like" evidence="4">
    <location>
        <begin position="310"/>
        <end position="454"/>
    </location>
</feature>
<dbReference type="KEGG" id="tbi:Tbis_0159"/>
<feature type="compositionally biased region" description="Basic and acidic residues" evidence="2">
    <location>
        <begin position="1"/>
        <end position="11"/>
    </location>
</feature>
<dbReference type="STRING" id="469371.Tbis_0159"/>